<evidence type="ECO:0000313" key="2">
    <source>
        <dbReference type="EMBL" id="TNN86152.1"/>
    </source>
</evidence>
<feature type="region of interest" description="Disordered" evidence="1">
    <location>
        <begin position="1"/>
        <end position="42"/>
    </location>
</feature>
<evidence type="ECO:0000313" key="3">
    <source>
        <dbReference type="Proteomes" id="UP000314294"/>
    </source>
</evidence>
<name>A0A4Z2J9Q8_9TELE</name>
<accession>A0A4Z2J9Q8</accession>
<reference evidence="2 3" key="1">
    <citation type="submission" date="2019-03" db="EMBL/GenBank/DDBJ databases">
        <title>First draft genome of Liparis tanakae, snailfish: a comprehensive survey of snailfish specific genes.</title>
        <authorList>
            <person name="Kim W."/>
            <person name="Song I."/>
            <person name="Jeong J.-H."/>
            <person name="Kim D."/>
            <person name="Kim S."/>
            <person name="Ryu S."/>
            <person name="Song J.Y."/>
            <person name="Lee S.K."/>
        </authorList>
    </citation>
    <scope>NUCLEOTIDE SEQUENCE [LARGE SCALE GENOMIC DNA]</scope>
    <source>
        <tissue evidence="2">Muscle</tissue>
    </source>
</reference>
<proteinExistence type="predicted"/>
<evidence type="ECO:0000256" key="1">
    <source>
        <dbReference type="SAM" id="MobiDB-lite"/>
    </source>
</evidence>
<gene>
    <name evidence="2" type="ORF">EYF80_003569</name>
</gene>
<dbReference type="Proteomes" id="UP000314294">
    <property type="component" value="Unassembled WGS sequence"/>
</dbReference>
<dbReference type="AlphaFoldDB" id="A0A4Z2J9Q8"/>
<feature type="compositionally biased region" description="Polar residues" evidence="1">
    <location>
        <begin position="1"/>
        <end position="12"/>
    </location>
</feature>
<protein>
    <submittedName>
        <fullName evidence="2">Uncharacterized protein</fullName>
    </submittedName>
</protein>
<comment type="caution">
    <text evidence="2">The sequence shown here is derived from an EMBL/GenBank/DDBJ whole genome shotgun (WGS) entry which is preliminary data.</text>
</comment>
<organism evidence="2 3">
    <name type="scientific">Liparis tanakae</name>
    <name type="common">Tanaka's snailfish</name>
    <dbReference type="NCBI Taxonomy" id="230148"/>
    <lineage>
        <taxon>Eukaryota</taxon>
        <taxon>Metazoa</taxon>
        <taxon>Chordata</taxon>
        <taxon>Craniata</taxon>
        <taxon>Vertebrata</taxon>
        <taxon>Euteleostomi</taxon>
        <taxon>Actinopterygii</taxon>
        <taxon>Neopterygii</taxon>
        <taxon>Teleostei</taxon>
        <taxon>Neoteleostei</taxon>
        <taxon>Acanthomorphata</taxon>
        <taxon>Eupercaria</taxon>
        <taxon>Perciformes</taxon>
        <taxon>Cottioidei</taxon>
        <taxon>Cottales</taxon>
        <taxon>Liparidae</taxon>
        <taxon>Liparis</taxon>
    </lineage>
</organism>
<keyword evidence="3" id="KW-1185">Reference proteome</keyword>
<sequence>MRQQPQVTQIARNNGPLDHGGTKGGGGGGCLQPMEDGNSRALSPLKVTRPRLASDGCSRYSATRTRITGF</sequence>
<dbReference type="EMBL" id="SRLO01000017">
    <property type="protein sequence ID" value="TNN86152.1"/>
    <property type="molecule type" value="Genomic_DNA"/>
</dbReference>